<comment type="subunit">
    <text evidence="3">Homodimer.</text>
</comment>
<keyword evidence="10" id="KW-0173">Coenzyme A biosynthesis</keyword>
<sequence>MTIVVDIGNTSVLLGKIENNIIIDQLRIQTESIKIELDNINNDTRTELENFIDNKSNKILLSGVVPQAMLNLKLLIEEMYENLEIVLVTTDQLLKLIKIELKNPYEVGDDRIINAIASIEKYKPPIIIVDFGTATTFDVINSKGAYVGGLICPGINLSLKSLSQGTALLPLIDFKRSENIIGKSTIGAMESGVYWGYVSLIEGIVKRLIDENEYHSATVVATGGYSNLFEKDTTCINHFENDLTLEGLNLINLKIYE</sequence>
<evidence type="ECO:0000256" key="6">
    <source>
        <dbReference type="ARBA" id="ARBA00022741"/>
    </source>
</evidence>
<dbReference type="InterPro" id="IPR004619">
    <property type="entry name" value="Type_III_PanK"/>
</dbReference>
<dbReference type="HAMAP" id="MF_01274">
    <property type="entry name" value="Pantothen_kinase_3"/>
    <property type="match status" value="1"/>
</dbReference>
<accession>A0A382ICE0</accession>
<reference evidence="13" key="1">
    <citation type="submission" date="2018-05" db="EMBL/GenBank/DDBJ databases">
        <authorList>
            <person name="Lanie J.A."/>
            <person name="Ng W.-L."/>
            <person name="Kazmierczak K.M."/>
            <person name="Andrzejewski T.M."/>
            <person name="Davidsen T.M."/>
            <person name="Wayne K.J."/>
            <person name="Tettelin H."/>
            <person name="Glass J.I."/>
            <person name="Rusch D."/>
            <person name="Podicherti R."/>
            <person name="Tsui H.-C.T."/>
            <person name="Winkler M.E."/>
        </authorList>
    </citation>
    <scope>NUCLEOTIDE SEQUENCE</scope>
</reference>
<evidence type="ECO:0000256" key="5">
    <source>
        <dbReference type="ARBA" id="ARBA00022679"/>
    </source>
</evidence>
<dbReference type="GO" id="GO:0004594">
    <property type="term" value="F:pantothenate kinase activity"/>
    <property type="evidence" value="ECO:0007669"/>
    <property type="project" value="InterPro"/>
</dbReference>
<evidence type="ECO:0000256" key="8">
    <source>
        <dbReference type="ARBA" id="ARBA00022840"/>
    </source>
</evidence>
<evidence type="ECO:0000256" key="2">
    <source>
        <dbReference type="ARBA" id="ARBA00004496"/>
    </source>
</evidence>
<dbReference type="GO" id="GO:0015937">
    <property type="term" value="P:coenzyme A biosynthetic process"/>
    <property type="evidence" value="ECO:0007669"/>
    <property type="project" value="UniProtKB-KW"/>
</dbReference>
<evidence type="ECO:0000256" key="12">
    <source>
        <dbReference type="ARBA" id="ARBA00040883"/>
    </source>
</evidence>
<keyword evidence="7" id="KW-0418">Kinase</keyword>
<keyword evidence="4" id="KW-0963">Cytoplasm</keyword>
<dbReference type="NCBIfam" id="TIGR00671">
    <property type="entry name" value="baf"/>
    <property type="match status" value="1"/>
</dbReference>
<dbReference type="GO" id="GO:0005524">
    <property type="term" value="F:ATP binding"/>
    <property type="evidence" value="ECO:0007669"/>
    <property type="project" value="UniProtKB-KW"/>
</dbReference>
<evidence type="ECO:0000256" key="7">
    <source>
        <dbReference type="ARBA" id="ARBA00022777"/>
    </source>
</evidence>
<comment type="similarity">
    <text evidence="11">Belongs to the type III pantothenate kinase family.</text>
</comment>
<evidence type="ECO:0000256" key="1">
    <source>
        <dbReference type="ARBA" id="ARBA00001958"/>
    </source>
</evidence>
<evidence type="ECO:0000256" key="3">
    <source>
        <dbReference type="ARBA" id="ARBA00011738"/>
    </source>
</evidence>
<evidence type="ECO:0000313" key="13">
    <source>
        <dbReference type="EMBL" id="SVB96917.1"/>
    </source>
</evidence>
<keyword evidence="8" id="KW-0067">ATP-binding</keyword>
<proteinExistence type="inferred from homology"/>
<dbReference type="Pfam" id="PF03309">
    <property type="entry name" value="Pan_kinase"/>
    <property type="match status" value="1"/>
</dbReference>
<dbReference type="SUPFAM" id="SSF53067">
    <property type="entry name" value="Actin-like ATPase domain"/>
    <property type="match status" value="2"/>
</dbReference>
<dbReference type="PANTHER" id="PTHR34265">
    <property type="entry name" value="TYPE III PANTOTHENATE KINASE"/>
    <property type="match status" value="1"/>
</dbReference>
<dbReference type="EMBL" id="UINC01066324">
    <property type="protein sequence ID" value="SVB96917.1"/>
    <property type="molecule type" value="Genomic_DNA"/>
</dbReference>
<dbReference type="InterPro" id="IPR043129">
    <property type="entry name" value="ATPase_NBD"/>
</dbReference>
<dbReference type="AlphaFoldDB" id="A0A382ICE0"/>
<gene>
    <name evidence="13" type="ORF">METZ01_LOCUS249771</name>
</gene>
<organism evidence="13">
    <name type="scientific">marine metagenome</name>
    <dbReference type="NCBI Taxonomy" id="408172"/>
    <lineage>
        <taxon>unclassified sequences</taxon>
        <taxon>metagenomes</taxon>
        <taxon>ecological metagenomes</taxon>
    </lineage>
</organism>
<evidence type="ECO:0000256" key="4">
    <source>
        <dbReference type="ARBA" id="ARBA00022490"/>
    </source>
</evidence>
<keyword evidence="6" id="KW-0547">Nucleotide-binding</keyword>
<keyword evidence="9" id="KW-0630">Potassium</keyword>
<evidence type="ECO:0000256" key="10">
    <source>
        <dbReference type="ARBA" id="ARBA00022993"/>
    </source>
</evidence>
<dbReference type="GO" id="GO:0005737">
    <property type="term" value="C:cytoplasm"/>
    <property type="evidence" value="ECO:0007669"/>
    <property type="project" value="UniProtKB-SubCell"/>
</dbReference>
<evidence type="ECO:0000256" key="11">
    <source>
        <dbReference type="ARBA" id="ARBA00038036"/>
    </source>
</evidence>
<comment type="subcellular location">
    <subcellularLocation>
        <location evidence="2">Cytoplasm</location>
    </subcellularLocation>
</comment>
<dbReference type="PANTHER" id="PTHR34265:SF1">
    <property type="entry name" value="TYPE III PANTOTHENATE KINASE"/>
    <property type="match status" value="1"/>
</dbReference>
<keyword evidence="5" id="KW-0808">Transferase</keyword>
<evidence type="ECO:0000256" key="9">
    <source>
        <dbReference type="ARBA" id="ARBA00022958"/>
    </source>
</evidence>
<protein>
    <recommendedName>
        <fullName evidence="12">Type III pantothenate kinase</fullName>
    </recommendedName>
</protein>
<dbReference type="CDD" id="cd24015">
    <property type="entry name" value="ASKHA_NBD_PanK-III"/>
    <property type="match status" value="1"/>
</dbReference>
<comment type="cofactor">
    <cofactor evidence="1">
        <name>K(+)</name>
        <dbReference type="ChEBI" id="CHEBI:29103"/>
    </cofactor>
</comment>
<name>A0A382ICE0_9ZZZZ</name>
<dbReference type="Gene3D" id="3.30.420.40">
    <property type="match status" value="2"/>
</dbReference>